<evidence type="ECO:0000256" key="1">
    <source>
        <dbReference type="ARBA" id="ARBA00004651"/>
    </source>
</evidence>
<evidence type="ECO:0000256" key="2">
    <source>
        <dbReference type="ARBA" id="ARBA00022448"/>
    </source>
</evidence>
<dbReference type="EMBL" id="MPON01000020">
    <property type="protein sequence ID" value="OKA32549.1"/>
    <property type="molecule type" value="Genomic_DNA"/>
</dbReference>
<organism evidence="7 8">
    <name type="scientific">Bacillus cereus</name>
    <dbReference type="NCBI Taxonomy" id="1396"/>
    <lineage>
        <taxon>Bacteria</taxon>
        <taxon>Bacillati</taxon>
        <taxon>Bacillota</taxon>
        <taxon>Bacilli</taxon>
        <taxon>Bacillales</taxon>
        <taxon>Bacillaceae</taxon>
        <taxon>Bacillus</taxon>
        <taxon>Bacillus cereus group</taxon>
    </lineage>
</organism>
<keyword evidence="6" id="KW-0472">Membrane</keyword>
<dbReference type="InterPro" id="IPR020846">
    <property type="entry name" value="MFS_dom"/>
</dbReference>
<dbReference type="Pfam" id="PF07690">
    <property type="entry name" value="MFS_1"/>
    <property type="match status" value="1"/>
</dbReference>
<evidence type="ECO:0000313" key="7">
    <source>
        <dbReference type="EMBL" id="OKA32549.1"/>
    </source>
</evidence>
<evidence type="ECO:0000256" key="6">
    <source>
        <dbReference type="ARBA" id="ARBA00023136"/>
    </source>
</evidence>
<dbReference type="PANTHER" id="PTHR23517:SF2">
    <property type="entry name" value="MULTIDRUG RESISTANCE PROTEIN MDTH"/>
    <property type="match status" value="1"/>
</dbReference>
<sequence>MNTIIEKFWISPQGYAQKLMFWLTFINNFGTGLYVSSAVLYFVNYQGFSAIQTGVGLSIGGAVGLLSGIPVGMLSDRKGARETYLVTLVIEALSMAALLIISNYYMFVILISITSLASVASSSARGALVRELGGDNSTHFRAGLRSVNNLGITFGGALAGIVITIHNQQGYLLLIVINVLTFIVCAGMVYKLPKTGVIHKKKAQKALGVLRDRRYLAFSFLVVVFMQQYSVLPLALPLWLINHTMVPRWTLGLVIPLNTIMVVGLQVLVSRWVSSSYRRINAAFLSSATFLLISFVLIGLMPNVEQNIALVFIITGLIFYSFGELWFSAVSYELSFLLAPHSGTGEYQGMFSMAKGLGRVLSPIVVTGACLNGGTAGWVGLGVLMLLAGVISFVANLGTSKYIKEDINKC</sequence>
<evidence type="ECO:0000256" key="3">
    <source>
        <dbReference type="ARBA" id="ARBA00022475"/>
    </source>
</evidence>
<dbReference type="PANTHER" id="PTHR23517">
    <property type="entry name" value="RESISTANCE PROTEIN MDTM, PUTATIVE-RELATED-RELATED"/>
    <property type="match status" value="1"/>
</dbReference>
<dbReference type="PATRIC" id="fig|1396.435.peg.5244"/>
<comment type="subcellular location">
    <subcellularLocation>
        <location evidence="1">Cell membrane</location>
        <topology evidence="1">Multi-pass membrane protein</topology>
    </subcellularLocation>
</comment>
<reference evidence="7 8" key="1">
    <citation type="submission" date="2016-11" db="EMBL/GenBank/DDBJ databases">
        <title>Identification of Bacillus cereus isolated from egg-white.</title>
        <authorList>
            <person name="Soni A."/>
            <person name="Oey I."/>
            <person name="Silcock P."/>
            <person name="Bremer P."/>
        </authorList>
    </citation>
    <scope>NUCLEOTIDE SEQUENCE [LARGE SCALE GENOMIC DNA]</scope>
    <source>
        <strain evidence="7 8">NZAS03</strain>
    </source>
</reference>
<comment type="caution">
    <text evidence="7">The sequence shown here is derived from an EMBL/GenBank/DDBJ whole genome shotgun (WGS) entry which is preliminary data.</text>
</comment>
<proteinExistence type="predicted"/>
<keyword evidence="4" id="KW-0812">Transmembrane</keyword>
<dbReference type="InterPro" id="IPR011701">
    <property type="entry name" value="MFS"/>
</dbReference>
<dbReference type="GO" id="GO:0022857">
    <property type="term" value="F:transmembrane transporter activity"/>
    <property type="evidence" value="ECO:0007669"/>
    <property type="project" value="InterPro"/>
</dbReference>
<evidence type="ECO:0000313" key="8">
    <source>
        <dbReference type="Proteomes" id="UP000186535"/>
    </source>
</evidence>
<dbReference type="AlphaFoldDB" id="A0A151V2U6"/>
<evidence type="ECO:0000256" key="5">
    <source>
        <dbReference type="ARBA" id="ARBA00022989"/>
    </source>
</evidence>
<keyword evidence="3" id="KW-1003">Cell membrane</keyword>
<name>A0A151V2U6_BACCE</name>
<dbReference type="Gene3D" id="1.20.1250.20">
    <property type="entry name" value="MFS general substrate transporter like domains"/>
    <property type="match status" value="1"/>
</dbReference>
<dbReference type="InterPro" id="IPR036259">
    <property type="entry name" value="MFS_trans_sf"/>
</dbReference>
<dbReference type="SUPFAM" id="SSF103473">
    <property type="entry name" value="MFS general substrate transporter"/>
    <property type="match status" value="1"/>
</dbReference>
<dbReference type="Proteomes" id="UP000186535">
    <property type="component" value="Unassembled WGS sequence"/>
</dbReference>
<gene>
    <name evidence="7" type="ORF">BJR07_27820</name>
</gene>
<evidence type="ECO:0000256" key="4">
    <source>
        <dbReference type="ARBA" id="ARBA00022692"/>
    </source>
</evidence>
<keyword evidence="2" id="KW-0813">Transport</keyword>
<dbReference type="GO" id="GO:0005886">
    <property type="term" value="C:plasma membrane"/>
    <property type="evidence" value="ECO:0007669"/>
    <property type="project" value="UniProtKB-SubCell"/>
</dbReference>
<dbReference type="InterPro" id="IPR050171">
    <property type="entry name" value="MFS_Transporters"/>
</dbReference>
<dbReference type="RefSeq" id="WP_001092096.1">
    <property type="nucleotide sequence ID" value="NZ_CAKJVO010000022.1"/>
</dbReference>
<accession>A0A151V2U6</accession>
<protein>
    <submittedName>
        <fullName evidence="7">Uncharacterized protein</fullName>
    </submittedName>
</protein>
<keyword evidence="5" id="KW-1133">Transmembrane helix</keyword>
<dbReference type="PROSITE" id="PS50850">
    <property type="entry name" value="MFS"/>
    <property type="match status" value="1"/>
</dbReference>